<dbReference type="EMBL" id="BPLR01007723">
    <property type="protein sequence ID" value="GIY19167.1"/>
    <property type="molecule type" value="Genomic_DNA"/>
</dbReference>
<comment type="caution">
    <text evidence="1">The sequence shown here is derived from an EMBL/GenBank/DDBJ whole genome shotgun (WGS) entry which is preliminary data.</text>
</comment>
<gene>
    <name evidence="1" type="ORF">CEXT_642701</name>
</gene>
<accession>A0AAV4RGD1</accession>
<evidence type="ECO:0000313" key="2">
    <source>
        <dbReference type="Proteomes" id="UP001054945"/>
    </source>
</evidence>
<sequence>MKPVLLCPDAISISLLCSCSLVHVFLIDAEVWTFDYRFEMVILSNGHKESFCSASEPRRRGMSTGRVSRATSPDEFAECVAMHAAHFSSLYRRKTKINKKRHYYDPETFPTARASWCVLSILQIPWIRMARSGN</sequence>
<evidence type="ECO:0000313" key="1">
    <source>
        <dbReference type="EMBL" id="GIY19167.1"/>
    </source>
</evidence>
<dbReference type="AlphaFoldDB" id="A0AAV4RGD1"/>
<proteinExistence type="predicted"/>
<keyword evidence="2" id="KW-1185">Reference proteome</keyword>
<evidence type="ECO:0008006" key="3">
    <source>
        <dbReference type="Google" id="ProtNLM"/>
    </source>
</evidence>
<protein>
    <recommendedName>
        <fullName evidence="3">Secreted protein</fullName>
    </recommendedName>
</protein>
<reference evidence="1 2" key="1">
    <citation type="submission" date="2021-06" db="EMBL/GenBank/DDBJ databases">
        <title>Caerostris extrusa draft genome.</title>
        <authorList>
            <person name="Kono N."/>
            <person name="Arakawa K."/>
        </authorList>
    </citation>
    <scope>NUCLEOTIDE SEQUENCE [LARGE SCALE GENOMIC DNA]</scope>
</reference>
<dbReference type="Proteomes" id="UP001054945">
    <property type="component" value="Unassembled WGS sequence"/>
</dbReference>
<name>A0AAV4RGD1_CAEEX</name>
<organism evidence="1 2">
    <name type="scientific">Caerostris extrusa</name>
    <name type="common">Bark spider</name>
    <name type="synonym">Caerostris bankana</name>
    <dbReference type="NCBI Taxonomy" id="172846"/>
    <lineage>
        <taxon>Eukaryota</taxon>
        <taxon>Metazoa</taxon>
        <taxon>Ecdysozoa</taxon>
        <taxon>Arthropoda</taxon>
        <taxon>Chelicerata</taxon>
        <taxon>Arachnida</taxon>
        <taxon>Araneae</taxon>
        <taxon>Araneomorphae</taxon>
        <taxon>Entelegynae</taxon>
        <taxon>Araneoidea</taxon>
        <taxon>Araneidae</taxon>
        <taxon>Caerostris</taxon>
    </lineage>
</organism>